<keyword evidence="2" id="KW-0812">Transmembrane</keyword>
<feature type="region of interest" description="Disordered" evidence="9">
    <location>
        <begin position="98"/>
        <end position="142"/>
    </location>
</feature>
<evidence type="ECO:0000256" key="7">
    <source>
        <dbReference type="ARBA" id="ARBA00023136"/>
    </source>
</evidence>
<dbReference type="Gene3D" id="1.20.1110.10">
    <property type="entry name" value="Calcium-transporting ATPase, transmembrane domain"/>
    <property type="match status" value="1"/>
</dbReference>
<accession>A0A1S1Q697</accession>
<evidence type="ECO:0000256" key="9">
    <source>
        <dbReference type="SAM" id="MobiDB-lite"/>
    </source>
</evidence>
<evidence type="ECO:0000256" key="4">
    <source>
        <dbReference type="ARBA" id="ARBA00022840"/>
    </source>
</evidence>
<keyword evidence="5" id="KW-1278">Translocase</keyword>
<dbReference type="SFLD" id="SFLDS00003">
    <property type="entry name" value="Haloacid_Dehalogenase"/>
    <property type="match status" value="1"/>
</dbReference>
<evidence type="ECO:0000256" key="6">
    <source>
        <dbReference type="ARBA" id="ARBA00022989"/>
    </source>
</evidence>
<dbReference type="InterPro" id="IPR018303">
    <property type="entry name" value="ATPase_P-typ_P_site"/>
</dbReference>
<dbReference type="Gene3D" id="2.70.150.10">
    <property type="entry name" value="Calcium-transporting ATPase, cytoplasmic transduction domain A"/>
    <property type="match status" value="1"/>
</dbReference>
<comment type="catalytic activity">
    <reaction evidence="8">
        <text>ATP + H2O = ADP + phosphate + H(+)</text>
        <dbReference type="Rhea" id="RHEA:13065"/>
        <dbReference type="ChEBI" id="CHEBI:15377"/>
        <dbReference type="ChEBI" id="CHEBI:15378"/>
        <dbReference type="ChEBI" id="CHEBI:30616"/>
        <dbReference type="ChEBI" id="CHEBI:43474"/>
        <dbReference type="ChEBI" id="CHEBI:456216"/>
    </reaction>
</comment>
<keyword evidence="13" id="KW-1185">Reference proteome</keyword>
<feature type="compositionally biased region" description="Polar residues" evidence="9">
    <location>
        <begin position="108"/>
        <end position="118"/>
    </location>
</feature>
<evidence type="ECO:0000313" key="12">
    <source>
        <dbReference type="EMBL" id="OHV27714.1"/>
    </source>
</evidence>
<organism evidence="12 13">
    <name type="scientific">Parafrankia soli</name>
    <dbReference type="NCBI Taxonomy" id="2599596"/>
    <lineage>
        <taxon>Bacteria</taxon>
        <taxon>Bacillati</taxon>
        <taxon>Actinomycetota</taxon>
        <taxon>Actinomycetes</taxon>
        <taxon>Frankiales</taxon>
        <taxon>Frankiaceae</taxon>
        <taxon>Parafrankia</taxon>
    </lineage>
</organism>
<dbReference type="RefSeq" id="WP_071064485.1">
    <property type="nucleotide sequence ID" value="NZ_MAXA01000218.1"/>
</dbReference>
<dbReference type="InterPro" id="IPR059000">
    <property type="entry name" value="ATPase_P-type_domA"/>
</dbReference>
<dbReference type="GO" id="GO:0005886">
    <property type="term" value="C:plasma membrane"/>
    <property type="evidence" value="ECO:0007669"/>
    <property type="project" value="UniProtKB-SubCell"/>
</dbReference>
<dbReference type="SFLD" id="SFLDF00027">
    <property type="entry name" value="p-type_atpase"/>
    <property type="match status" value="1"/>
</dbReference>
<evidence type="ECO:0000259" key="11">
    <source>
        <dbReference type="Pfam" id="PF00689"/>
    </source>
</evidence>
<gene>
    <name evidence="12" type="ORF">BBK14_19720</name>
</gene>
<dbReference type="PRINTS" id="PR00119">
    <property type="entry name" value="CATATPASE"/>
</dbReference>
<dbReference type="Gene3D" id="3.40.1110.10">
    <property type="entry name" value="Calcium-transporting ATPase, cytoplasmic domain N"/>
    <property type="match status" value="1"/>
</dbReference>
<name>A0A1S1Q697_9ACTN</name>
<feature type="region of interest" description="Disordered" evidence="9">
    <location>
        <begin position="1475"/>
        <end position="1529"/>
    </location>
</feature>
<dbReference type="EMBL" id="MAXA01000218">
    <property type="protein sequence ID" value="OHV27714.1"/>
    <property type="molecule type" value="Genomic_DNA"/>
</dbReference>
<feature type="domain" description="Cation-transporting P-type ATPase C-terminal" evidence="11">
    <location>
        <begin position="1321"/>
        <end position="1468"/>
    </location>
</feature>
<keyword evidence="3" id="KW-0547">Nucleotide-binding</keyword>
<dbReference type="Gene3D" id="3.40.50.1000">
    <property type="entry name" value="HAD superfamily/HAD-like"/>
    <property type="match status" value="1"/>
</dbReference>
<comment type="subcellular location">
    <subcellularLocation>
        <location evidence="1">Cell membrane</location>
        <topology evidence="1">Multi-pass membrane protein</topology>
    </subcellularLocation>
</comment>
<dbReference type="GO" id="GO:0005524">
    <property type="term" value="F:ATP binding"/>
    <property type="evidence" value="ECO:0007669"/>
    <property type="project" value="UniProtKB-KW"/>
</dbReference>
<dbReference type="PROSITE" id="PS00154">
    <property type="entry name" value="ATPASE_E1_E2"/>
    <property type="match status" value="1"/>
</dbReference>
<dbReference type="SFLD" id="SFLDG00002">
    <property type="entry name" value="C1.7:_P-type_atpase_like"/>
    <property type="match status" value="1"/>
</dbReference>
<dbReference type="NCBIfam" id="TIGR01494">
    <property type="entry name" value="ATPase_P-type"/>
    <property type="match status" value="2"/>
</dbReference>
<dbReference type="PANTHER" id="PTHR42861">
    <property type="entry name" value="CALCIUM-TRANSPORTING ATPASE"/>
    <property type="match status" value="1"/>
</dbReference>
<feature type="compositionally biased region" description="Low complexity" evidence="9">
    <location>
        <begin position="1481"/>
        <end position="1490"/>
    </location>
</feature>
<dbReference type="SUPFAM" id="SSF56784">
    <property type="entry name" value="HAD-like"/>
    <property type="match status" value="1"/>
</dbReference>
<dbReference type="Pfam" id="PF00702">
    <property type="entry name" value="Hydrolase"/>
    <property type="match status" value="1"/>
</dbReference>
<dbReference type="InterPro" id="IPR001757">
    <property type="entry name" value="P_typ_ATPase"/>
</dbReference>
<dbReference type="SUPFAM" id="SSF81665">
    <property type="entry name" value="Calcium ATPase, transmembrane domain M"/>
    <property type="match status" value="1"/>
</dbReference>
<evidence type="ECO:0000259" key="10">
    <source>
        <dbReference type="Pfam" id="PF00122"/>
    </source>
</evidence>
<feature type="region of interest" description="Disordered" evidence="9">
    <location>
        <begin position="646"/>
        <end position="673"/>
    </location>
</feature>
<dbReference type="InterPro" id="IPR008250">
    <property type="entry name" value="ATPase_P-typ_transduc_dom_A_sf"/>
</dbReference>
<dbReference type="Pfam" id="PF00122">
    <property type="entry name" value="E1-E2_ATPase"/>
    <property type="match status" value="1"/>
</dbReference>
<dbReference type="OrthoDB" id="9814270at2"/>
<dbReference type="Proteomes" id="UP000179769">
    <property type="component" value="Unassembled WGS sequence"/>
</dbReference>
<evidence type="ECO:0000256" key="5">
    <source>
        <dbReference type="ARBA" id="ARBA00022967"/>
    </source>
</evidence>
<keyword evidence="7" id="KW-0472">Membrane</keyword>
<keyword evidence="4" id="KW-0067">ATP-binding</keyword>
<feature type="compositionally biased region" description="Basic and acidic residues" evidence="9">
    <location>
        <begin position="1491"/>
        <end position="1512"/>
    </location>
</feature>
<proteinExistence type="predicted"/>
<keyword evidence="6" id="KW-1133">Transmembrane helix</keyword>
<dbReference type="InterPro" id="IPR023214">
    <property type="entry name" value="HAD_sf"/>
</dbReference>
<dbReference type="InterPro" id="IPR023299">
    <property type="entry name" value="ATPase_P-typ_cyto_dom_N"/>
</dbReference>
<evidence type="ECO:0000256" key="2">
    <source>
        <dbReference type="ARBA" id="ARBA00022692"/>
    </source>
</evidence>
<dbReference type="GO" id="GO:0016887">
    <property type="term" value="F:ATP hydrolysis activity"/>
    <property type="evidence" value="ECO:0007669"/>
    <property type="project" value="InterPro"/>
</dbReference>
<dbReference type="InterPro" id="IPR006068">
    <property type="entry name" value="ATPase_P-typ_cation-transptr_C"/>
</dbReference>
<dbReference type="InterPro" id="IPR036412">
    <property type="entry name" value="HAD-like_sf"/>
</dbReference>
<evidence type="ECO:0000256" key="3">
    <source>
        <dbReference type="ARBA" id="ARBA00022741"/>
    </source>
</evidence>
<comment type="caution">
    <text evidence="12">The sequence shown here is derived from an EMBL/GenBank/DDBJ whole genome shotgun (WGS) entry which is preliminary data.</text>
</comment>
<reference evidence="13" key="1">
    <citation type="submission" date="2016-07" db="EMBL/GenBank/DDBJ databases">
        <title>Frankia sp. NRRL B-16219 Genome sequencing.</title>
        <authorList>
            <person name="Ghodhbane-Gtari F."/>
            <person name="Swanson E."/>
            <person name="Gueddou A."/>
            <person name="Louati M."/>
            <person name="Nouioui I."/>
            <person name="Hezbri K."/>
            <person name="Abebe-Akele F."/>
            <person name="Simpson S."/>
            <person name="Morris K."/>
            <person name="Thomas K."/>
            <person name="Gtari M."/>
            <person name="Tisa L.S."/>
        </authorList>
    </citation>
    <scope>NUCLEOTIDE SEQUENCE [LARGE SCALE GENOMIC DNA]</scope>
    <source>
        <strain evidence="13">NRRL B-16219</strain>
    </source>
</reference>
<sequence length="1529" mass="155223">MVGRLPLPSPRSAARALVAELHRPSRRPRAVWCGAGSAHVELLRRDVHDHAAAAVRALEGVDWAEVDEGLGRLLVAFDADAVDVADVIDAVAEVENAAAARPRPATEAPSTRALSTEALSAGGPHARPRGQDRNGHPGDPGPVAAELVALGVDAAAFGFAVAGRLLRLPAVPRAAAAAVALVDHQPRARRAVERGLGRTGTDLAIGLANAGVAALSQSPDMILVGAAHRCATLGELLAARAAFTRLEPELGRATRGAHNAALGRLGEVARERRPRPLPAGPVERCADRMAAAGLALGAATLAVSGSPVLAGDLLLTTVPRAAWLGREVFAATAGRRLAGHDVLALERSCLRRLDRVDTVVVSPAALLSGAARVLSAPDGPSWTVVDALVDGLDVWRPFRPGAVVARDGAVRLVAAHARGARRAADPDGLPVELRGTRPVVSGLVGVETDGHAEAVLRAARACGSVLLGEHVSTAEFTPLVDARVRGGTDLATEVWRAQARGAVVLVVGCGSDTDALHVADVGVGLVRPGERPPWCADLLCVRGLADVWRVLQYPVPARATSRRAASLAVSGSALSALTTVVGGGASGRPGRSLAGALARGGPVSAAAVSSMAEGLVAASRADRRPPPAPVRRTDWHALDAEAVRRRLPAAPRDPAEPGGVRSDGAGAHPTVRSFGKGARELGAAVVADLRDPLVPVLMVGAAASAVLGSTVDAALVAGVSVTNAVLSGAQRARAEAAMRGLMARHLALARVETTSGLRVLPADELRPGDRILVRAGDVVPADARLLAADTLEVDEASLTGESVPVGKSVEPTPSADLADRSCMLFEGTTVLAGTGRGIVVAVGEATEAGRASAAVVGAAAPVGVQNRLGDLTRLALPLTAASGLAVTALSVLRGAGAREALGAGVAVAVAAVPEGLPLVATVAQVAAARRLARLGVLVRSSRTVEALGRIDTVCFDKTGTLTEGRLVLREVAVVGGASRDDVLRVAGAASPRPDGPIPHATDRAVLAAAEPLEPLGRRLAELPFETARGYAVTMVQAGDATVLAVKGSPETLLDRCRMPARDVAAAHRTVDALAARGLRVLAVARSKPFHPQSPAPPAPSALPAPSVSRAQRVAVACGPVDIPDALVRDLELVGFVGLADTPRPTAAPAIHRLTGAGLRVLVVTGDHPGTAAAIAAEVGLRVTAGAVVTGPELDQLGDEEFGRRVSTAAVFARISPEQKVRLVMTLRRQGRTVAMTGDGTNDAAAIRAADVGVAVQGRGSAAATGAADLLLTTADVDRLADAVIEGRRMWQSVTDAVSVLVGGNAGEVAFTLLGAAVAGRAPLSPRQLLLVNLLTDMAPAMALAVRGRGGDPPHSADTILAGPLRRAILLRGATTAGAATAAWAVARRTGTPGRASTVALLAVVGSQLGQTLALAGRDPLVIATAAGSFAVLAGIVQTPVVSTLFGCRPVGPVGWTIAVVSASVATVVAVGSDRAHRGRSAQPAADQPGDQQHEHRSDRLDEQTSEKLRHDPASFPAADGIAVTVSQPG</sequence>
<evidence type="ECO:0000256" key="8">
    <source>
        <dbReference type="ARBA" id="ARBA00049360"/>
    </source>
</evidence>
<dbReference type="InterPro" id="IPR023298">
    <property type="entry name" value="ATPase_P-typ_TM_dom_sf"/>
</dbReference>
<evidence type="ECO:0000313" key="13">
    <source>
        <dbReference type="Proteomes" id="UP000179769"/>
    </source>
</evidence>
<protein>
    <submittedName>
        <fullName evidence="12">ATPase</fullName>
    </submittedName>
</protein>
<dbReference type="InterPro" id="IPR044492">
    <property type="entry name" value="P_typ_ATPase_HD_dom"/>
</dbReference>
<dbReference type="SUPFAM" id="SSF81653">
    <property type="entry name" value="Calcium ATPase, transduction domain A"/>
    <property type="match status" value="1"/>
</dbReference>
<feature type="domain" description="P-type ATPase A" evidence="10">
    <location>
        <begin position="750"/>
        <end position="854"/>
    </location>
</feature>
<evidence type="ECO:0000256" key="1">
    <source>
        <dbReference type="ARBA" id="ARBA00004651"/>
    </source>
</evidence>
<dbReference type="Pfam" id="PF00689">
    <property type="entry name" value="Cation_ATPase_C"/>
    <property type="match status" value="1"/>
</dbReference>